<dbReference type="Pfam" id="PF01000">
    <property type="entry name" value="RNA_pol_A_bac"/>
    <property type="match status" value="1"/>
</dbReference>
<dbReference type="InterPro" id="IPR011263">
    <property type="entry name" value="DNA-dir_RNA_pol_RpoA/D/Rpb3"/>
</dbReference>
<dbReference type="STRING" id="1802457.A3F15_00680"/>
<evidence type="ECO:0000256" key="1">
    <source>
        <dbReference type="ARBA" id="ARBA00007123"/>
    </source>
</evidence>
<evidence type="ECO:0000256" key="4">
    <source>
        <dbReference type="ARBA" id="ARBA00022478"/>
    </source>
</evidence>
<dbReference type="SUPFAM" id="SSF47789">
    <property type="entry name" value="C-terminal domain of RNA polymerase alpha subunit"/>
    <property type="match status" value="1"/>
</dbReference>
<accession>A0A1G2RG64</accession>
<dbReference type="Gene3D" id="1.10.150.20">
    <property type="entry name" value="5' to 3' exonuclease, C-terminal subdomain"/>
    <property type="match status" value="1"/>
</dbReference>
<dbReference type="Proteomes" id="UP000177078">
    <property type="component" value="Unassembled WGS sequence"/>
</dbReference>
<keyword evidence="5 11" id="KW-0808">Transferase</keyword>
<dbReference type="GO" id="GO:0046983">
    <property type="term" value="F:protein dimerization activity"/>
    <property type="evidence" value="ECO:0007669"/>
    <property type="project" value="InterPro"/>
</dbReference>
<dbReference type="GO" id="GO:0006351">
    <property type="term" value="P:DNA-templated transcription"/>
    <property type="evidence" value="ECO:0007669"/>
    <property type="project" value="UniProtKB-UniRule"/>
</dbReference>
<dbReference type="SUPFAM" id="SSF55257">
    <property type="entry name" value="RBP11-like subunits of RNA polymerase"/>
    <property type="match status" value="1"/>
</dbReference>
<dbReference type="SUPFAM" id="SSF56553">
    <property type="entry name" value="Insert subdomain of RNA polymerase alpha subunit"/>
    <property type="match status" value="1"/>
</dbReference>
<dbReference type="NCBIfam" id="TIGR02027">
    <property type="entry name" value="rpoA"/>
    <property type="match status" value="1"/>
</dbReference>
<dbReference type="InterPro" id="IPR011773">
    <property type="entry name" value="DNA-dir_RpoA"/>
</dbReference>
<dbReference type="EMBL" id="MHUC01000013">
    <property type="protein sequence ID" value="OHA71031.1"/>
    <property type="molecule type" value="Genomic_DNA"/>
</dbReference>
<evidence type="ECO:0000259" key="12">
    <source>
        <dbReference type="SMART" id="SM00662"/>
    </source>
</evidence>
<evidence type="ECO:0000256" key="3">
    <source>
        <dbReference type="ARBA" id="ARBA00015972"/>
    </source>
</evidence>
<dbReference type="InterPro" id="IPR011262">
    <property type="entry name" value="DNA-dir_RNA_pol_insert"/>
</dbReference>
<dbReference type="InterPro" id="IPR011260">
    <property type="entry name" value="RNAP_asu_C"/>
</dbReference>
<reference evidence="13 14" key="1">
    <citation type="journal article" date="2016" name="Nat. Commun.">
        <title>Thousands of microbial genomes shed light on interconnected biogeochemical processes in an aquifer system.</title>
        <authorList>
            <person name="Anantharaman K."/>
            <person name="Brown C.T."/>
            <person name="Hug L.A."/>
            <person name="Sharon I."/>
            <person name="Castelle C.J."/>
            <person name="Probst A.J."/>
            <person name="Thomas B.C."/>
            <person name="Singh A."/>
            <person name="Wilkins M.J."/>
            <person name="Karaoz U."/>
            <person name="Brodie E.L."/>
            <person name="Williams K.H."/>
            <person name="Hubbard S.S."/>
            <person name="Banfield J.F."/>
        </authorList>
    </citation>
    <scope>NUCLEOTIDE SEQUENCE [LARGE SCALE GENOMIC DNA]</scope>
</reference>
<proteinExistence type="inferred from homology"/>
<comment type="function">
    <text evidence="11">DNA-dependent RNA polymerase catalyzes the transcription of DNA into RNA using the four ribonucleoside triphosphates as substrates.</text>
</comment>
<dbReference type="SMART" id="SM00662">
    <property type="entry name" value="RPOLD"/>
    <property type="match status" value="1"/>
</dbReference>
<keyword evidence="6 11" id="KW-0548">Nucleotidyltransferase</keyword>
<evidence type="ECO:0000313" key="14">
    <source>
        <dbReference type="Proteomes" id="UP000177078"/>
    </source>
</evidence>
<comment type="similarity">
    <text evidence="1 11">Belongs to the RNA polymerase alpha chain family.</text>
</comment>
<keyword evidence="4 11" id="KW-0240">DNA-directed RNA polymerase</keyword>
<comment type="domain">
    <text evidence="11">The N-terminal domain is essential for RNAP assembly and basal transcription, whereas the C-terminal domain is involved in interaction with transcriptional regulators and with upstream promoter elements.</text>
</comment>
<dbReference type="GO" id="GO:0003677">
    <property type="term" value="F:DNA binding"/>
    <property type="evidence" value="ECO:0007669"/>
    <property type="project" value="UniProtKB-UniRule"/>
</dbReference>
<keyword evidence="7 11" id="KW-0804">Transcription</keyword>
<feature type="region of interest" description="Alpha C-terminal domain (alpha-CTD)" evidence="11">
    <location>
        <begin position="243"/>
        <end position="307"/>
    </location>
</feature>
<dbReference type="Pfam" id="PF03118">
    <property type="entry name" value="RNA_pol_A_CTD"/>
    <property type="match status" value="1"/>
</dbReference>
<dbReference type="InterPro" id="IPR036603">
    <property type="entry name" value="RBP11-like"/>
</dbReference>
<sequence>MIPLPLQPKISDKKDNKATFQMEAIYPGYGVTIGNSLRRVLFSSLPGAAITQFKIKGVQHEFSTLPGVMEDILTIMLNLKQLRFKVFSDEPQRAILKVKGEKKITAADFKLPSQIEIVNKNVHIATLTTKSAELDMEIQVEKGVGYSLKDSRKKEKLGIGEIALDAIFTPIRKASYRVENMRVGERTDFDRLFLDIETDGTIAPEEALLQSSRILINHFSIINDWAEKLEKPKTAKKRDESEDASKIKVEDLKLSTRTLNALTDSNIKTISGLIKKSEKSILALEGMGEKGVKEIKRKLKKFGLELK</sequence>
<protein>
    <recommendedName>
        <fullName evidence="3 11">DNA-directed RNA polymerase subunit alpha</fullName>
        <shortName evidence="11">RNAP subunit alpha</shortName>
        <ecNumber evidence="2 11">2.7.7.6</ecNumber>
    </recommendedName>
    <alternativeName>
        <fullName evidence="9 11">RNA polymerase subunit alpha</fullName>
    </alternativeName>
    <alternativeName>
        <fullName evidence="8 11">Transcriptase subunit alpha</fullName>
    </alternativeName>
</protein>
<evidence type="ECO:0000313" key="13">
    <source>
        <dbReference type="EMBL" id="OHA71031.1"/>
    </source>
</evidence>
<feature type="domain" description="DNA-directed RNA polymerase RpoA/D/Rpb3-type" evidence="12">
    <location>
        <begin position="17"/>
        <end position="225"/>
    </location>
</feature>
<dbReference type="Gene3D" id="3.30.1360.10">
    <property type="entry name" value="RNA polymerase, RBP11-like subunit"/>
    <property type="match status" value="1"/>
</dbReference>
<dbReference type="AlphaFoldDB" id="A0A1G2RG64"/>
<dbReference type="GO" id="GO:0000428">
    <property type="term" value="C:DNA-directed RNA polymerase complex"/>
    <property type="evidence" value="ECO:0007669"/>
    <property type="project" value="UniProtKB-KW"/>
</dbReference>
<comment type="subunit">
    <text evidence="11">Homodimer. The RNAP catalytic core consists of 2 alpha, 1 beta, 1 beta' and 1 omega subunit. When a sigma factor is associated with the core the holoenzyme is formed, which can initiate transcription.</text>
</comment>
<name>A0A1G2RG64_9BACT</name>
<evidence type="ECO:0000256" key="7">
    <source>
        <dbReference type="ARBA" id="ARBA00023163"/>
    </source>
</evidence>
<dbReference type="EC" id="2.7.7.6" evidence="2 11"/>
<dbReference type="NCBIfam" id="NF003513">
    <property type="entry name" value="PRK05182.1-2"/>
    <property type="match status" value="1"/>
</dbReference>
<dbReference type="CDD" id="cd06928">
    <property type="entry name" value="RNAP_alpha_NTD"/>
    <property type="match status" value="1"/>
</dbReference>
<evidence type="ECO:0000256" key="2">
    <source>
        <dbReference type="ARBA" id="ARBA00012418"/>
    </source>
</evidence>
<evidence type="ECO:0000256" key="10">
    <source>
        <dbReference type="ARBA" id="ARBA00048552"/>
    </source>
</evidence>
<evidence type="ECO:0000256" key="6">
    <source>
        <dbReference type="ARBA" id="ARBA00022695"/>
    </source>
</evidence>
<organism evidence="13 14">
    <name type="scientific">Candidatus Wildermuthbacteria bacterium RIFCSPHIGHO2_12_FULL_40_12</name>
    <dbReference type="NCBI Taxonomy" id="1802457"/>
    <lineage>
        <taxon>Bacteria</taxon>
        <taxon>Candidatus Wildermuthiibacteriota</taxon>
    </lineage>
</organism>
<evidence type="ECO:0000256" key="9">
    <source>
        <dbReference type="ARBA" id="ARBA00033070"/>
    </source>
</evidence>
<dbReference type="Gene3D" id="2.170.120.12">
    <property type="entry name" value="DNA-directed RNA polymerase, insert domain"/>
    <property type="match status" value="1"/>
</dbReference>
<dbReference type="FunFam" id="2.170.120.12:FF:000001">
    <property type="entry name" value="DNA-directed RNA polymerase subunit alpha"/>
    <property type="match status" value="1"/>
</dbReference>
<comment type="catalytic activity">
    <reaction evidence="10 11">
        <text>RNA(n) + a ribonucleoside 5'-triphosphate = RNA(n+1) + diphosphate</text>
        <dbReference type="Rhea" id="RHEA:21248"/>
        <dbReference type="Rhea" id="RHEA-COMP:14527"/>
        <dbReference type="Rhea" id="RHEA-COMP:17342"/>
        <dbReference type="ChEBI" id="CHEBI:33019"/>
        <dbReference type="ChEBI" id="CHEBI:61557"/>
        <dbReference type="ChEBI" id="CHEBI:140395"/>
        <dbReference type="EC" id="2.7.7.6"/>
    </reaction>
</comment>
<dbReference type="Pfam" id="PF01193">
    <property type="entry name" value="RNA_pol_L"/>
    <property type="match status" value="1"/>
</dbReference>
<gene>
    <name evidence="11" type="primary">rpoA</name>
    <name evidence="13" type="ORF">A3F15_00680</name>
</gene>
<evidence type="ECO:0000256" key="8">
    <source>
        <dbReference type="ARBA" id="ARBA00032524"/>
    </source>
</evidence>
<evidence type="ECO:0000256" key="11">
    <source>
        <dbReference type="HAMAP-Rule" id="MF_00059"/>
    </source>
</evidence>
<comment type="caution">
    <text evidence="13">The sequence shown here is derived from an EMBL/GenBank/DDBJ whole genome shotgun (WGS) entry which is preliminary data.</text>
</comment>
<dbReference type="InterPro" id="IPR036643">
    <property type="entry name" value="RNApol_insert_sf"/>
</dbReference>
<dbReference type="GO" id="GO:0003899">
    <property type="term" value="F:DNA-directed RNA polymerase activity"/>
    <property type="evidence" value="ECO:0007669"/>
    <property type="project" value="UniProtKB-UniRule"/>
</dbReference>
<dbReference type="NCBIfam" id="NF003519">
    <property type="entry name" value="PRK05182.2-5"/>
    <property type="match status" value="1"/>
</dbReference>
<evidence type="ECO:0000256" key="5">
    <source>
        <dbReference type="ARBA" id="ARBA00022679"/>
    </source>
</evidence>
<feature type="region of interest" description="Alpha N-terminal domain (alpha-NTD)" evidence="11">
    <location>
        <begin position="1"/>
        <end position="230"/>
    </location>
</feature>
<dbReference type="GO" id="GO:0005737">
    <property type="term" value="C:cytoplasm"/>
    <property type="evidence" value="ECO:0007669"/>
    <property type="project" value="UniProtKB-ARBA"/>
</dbReference>
<dbReference type="HAMAP" id="MF_00059">
    <property type="entry name" value="RNApol_bact_RpoA"/>
    <property type="match status" value="1"/>
</dbReference>